<comment type="caution">
    <text evidence="14">The sequence shown here is derived from an EMBL/GenBank/DDBJ whole genome shotgun (WGS) entry which is preliminary data.</text>
</comment>
<keyword evidence="3" id="KW-0813">Transport</keyword>
<evidence type="ECO:0000256" key="10">
    <source>
        <dbReference type="ARBA" id="ARBA00023237"/>
    </source>
</evidence>
<evidence type="ECO:0000256" key="4">
    <source>
        <dbReference type="ARBA" id="ARBA00022452"/>
    </source>
</evidence>
<dbReference type="PANTHER" id="PTHR30069:SF29">
    <property type="entry name" value="HEMOGLOBIN AND HEMOGLOBIN-HAPTOGLOBIN-BINDING PROTEIN 1-RELATED"/>
    <property type="match status" value="1"/>
</dbReference>
<reference evidence="14 15" key="1">
    <citation type="submission" date="2019-12" db="EMBL/GenBank/DDBJ databases">
        <title>Novel species isolated from a subtropical stream in China.</title>
        <authorList>
            <person name="Lu H."/>
        </authorList>
    </citation>
    <scope>NUCLEOTIDE SEQUENCE [LARGE SCALE GENOMIC DNA]</scope>
    <source>
        <strain evidence="14 15">FT94W</strain>
    </source>
</reference>
<evidence type="ECO:0000256" key="3">
    <source>
        <dbReference type="ARBA" id="ARBA00022448"/>
    </source>
</evidence>
<keyword evidence="5" id="KW-0812">Transmembrane</keyword>
<accession>A0ABW9VD95</accession>
<dbReference type="InterPro" id="IPR039426">
    <property type="entry name" value="TonB-dep_rcpt-like"/>
</dbReference>
<dbReference type="Pfam" id="PF07715">
    <property type="entry name" value="Plug"/>
    <property type="match status" value="1"/>
</dbReference>
<sequence>MLVAFPAVAQVVQVEVKAAAGDAEQTRDFVAGKIIIDRKRMEDSGAQSVSQVLRREPAITVGKDGQVGLMGLPGYTQILVDGSAADGSDPLALNIVHVEKIEIIKSATAVTGPFGIAGTINIVRRKIAPKTMTGLSTGVTSTAGKRGADLLWSRNLISKDSPLSYNLNLSADRNTRNVASAFRQVTGTGLPVVQGEGSSLKHTESLSGTSKFALALDASHKISVAPELLYIRFENEAENVRRGYRGDAQTSRQSSSSPLLSVGLPVEWNWTMDEHSRLSLKWKTGVTHADNDADRWEAATAGLPHQRSLGRKIRGLNHFLDADFNTSFAGGHDFSTGVRLARNRLQNDYADFLDGVPDLSQSLLGVSNLARTVRYQWFAQDDWRINKSWALGAGLNGERRLLEIDEGPLRSRPSFNVWSPTMHIAHKIGGNSKRQLRLSLARTFQPPSADQMLLRPVINSLAPCYARHCAINTFDTADSAGNPRLQPERALGLNLSYSHKLAKASEFGVEVYAREIRNKTGSEIAMASVPWSDAPRYVSRTVNLGKATIRGLDLRGRLAFADVWTTAPAVTLSGSLGFAHSEVHDLAAPDNRLAGQLPWRAKVAASYAAAGLPLKLNLDVHLLPADWTRSSDRLRTYQEQRLTVNANGSWKFPGGTSLVVAVEDIGARPRRGISEYRTNEGLLSSHDLTAAHARLSLKLDFTL</sequence>
<evidence type="ECO:0000313" key="15">
    <source>
        <dbReference type="Proteomes" id="UP000449678"/>
    </source>
</evidence>
<keyword evidence="7 11" id="KW-0798">TonB box</keyword>
<dbReference type="Proteomes" id="UP000449678">
    <property type="component" value="Unassembled WGS sequence"/>
</dbReference>
<keyword evidence="9 14" id="KW-0675">Receptor</keyword>
<evidence type="ECO:0000259" key="12">
    <source>
        <dbReference type="Pfam" id="PF00593"/>
    </source>
</evidence>
<dbReference type="InterPro" id="IPR036942">
    <property type="entry name" value="Beta-barrel_TonB_sf"/>
</dbReference>
<dbReference type="InterPro" id="IPR000531">
    <property type="entry name" value="Beta-barrel_TonB"/>
</dbReference>
<dbReference type="PANTHER" id="PTHR30069">
    <property type="entry name" value="TONB-DEPENDENT OUTER MEMBRANE RECEPTOR"/>
    <property type="match status" value="1"/>
</dbReference>
<evidence type="ECO:0000256" key="8">
    <source>
        <dbReference type="ARBA" id="ARBA00023136"/>
    </source>
</evidence>
<evidence type="ECO:0000313" key="14">
    <source>
        <dbReference type="EMBL" id="MYM37603.1"/>
    </source>
</evidence>
<evidence type="ECO:0000259" key="13">
    <source>
        <dbReference type="Pfam" id="PF07715"/>
    </source>
</evidence>
<protein>
    <submittedName>
        <fullName evidence="14">TonB-dependent receptor</fullName>
    </submittedName>
</protein>
<keyword evidence="15" id="KW-1185">Reference proteome</keyword>
<feature type="domain" description="TonB-dependent receptor plug" evidence="13">
    <location>
        <begin position="35"/>
        <end position="119"/>
    </location>
</feature>
<keyword evidence="10" id="KW-0998">Cell outer membrane</keyword>
<evidence type="ECO:0000256" key="2">
    <source>
        <dbReference type="ARBA" id="ARBA00009810"/>
    </source>
</evidence>
<evidence type="ECO:0000256" key="9">
    <source>
        <dbReference type="ARBA" id="ARBA00023170"/>
    </source>
</evidence>
<dbReference type="InterPro" id="IPR012910">
    <property type="entry name" value="Plug_dom"/>
</dbReference>
<gene>
    <name evidence="14" type="ORF">GTP38_25075</name>
</gene>
<dbReference type="InterPro" id="IPR037066">
    <property type="entry name" value="Plug_dom_sf"/>
</dbReference>
<dbReference type="SUPFAM" id="SSF56935">
    <property type="entry name" value="Porins"/>
    <property type="match status" value="1"/>
</dbReference>
<organism evidence="14 15">
    <name type="scientific">Duganella lactea</name>
    <dbReference type="NCBI Taxonomy" id="2692173"/>
    <lineage>
        <taxon>Bacteria</taxon>
        <taxon>Pseudomonadati</taxon>
        <taxon>Pseudomonadota</taxon>
        <taxon>Betaproteobacteria</taxon>
        <taxon>Burkholderiales</taxon>
        <taxon>Oxalobacteraceae</taxon>
        <taxon>Telluria group</taxon>
        <taxon>Duganella</taxon>
    </lineage>
</organism>
<dbReference type="Gene3D" id="2.170.130.10">
    <property type="entry name" value="TonB-dependent receptor, plug domain"/>
    <property type="match status" value="1"/>
</dbReference>
<dbReference type="EMBL" id="WWCO01000040">
    <property type="protein sequence ID" value="MYM37603.1"/>
    <property type="molecule type" value="Genomic_DNA"/>
</dbReference>
<comment type="similarity">
    <text evidence="2 11">Belongs to the TonB-dependent receptor family.</text>
</comment>
<keyword evidence="8 11" id="KW-0472">Membrane</keyword>
<proteinExistence type="inferred from homology"/>
<feature type="domain" description="TonB-dependent receptor-like beta-barrel" evidence="12">
    <location>
        <begin position="261"/>
        <end position="661"/>
    </location>
</feature>
<evidence type="ECO:0000256" key="6">
    <source>
        <dbReference type="ARBA" id="ARBA00022729"/>
    </source>
</evidence>
<evidence type="ECO:0000256" key="11">
    <source>
        <dbReference type="RuleBase" id="RU003357"/>
    </source>
</evidence>
<name>A0ABW9VD95_9BURK</name>
<comment type="subcellular location">
    <subcellularLocation>
        <location evidence="1">Cell outer membrane</location>
        <topology evidence="1">Multi-pass membrane protein</topology>
    </subcellularLocation>
</comment>
<evidence type="ECO:0000256" key="5">
    <source>
        <dbReference type="ARBA" id="ARBA00022692"/>
    </source>
</evidence>
<dbReference type="Pfam" id="PF00593">
    <property type="entry name" value="TonB_dep_Rec_b-barrel"/>
    <property type="match status" value="1"/>
</dbReference>
<keyword evidence="4" id="KW-1134">Transmembrane beta strand</keyword>
<dbReference type="Gene3D" id="2.40.170.20">
    <property type="entry name" value="TonB-dependent receptor, beta-barrel domain"/>
    <property type="match status" value="1"/>
</dbReference>
<evidence type="ECO:0000256" key="1">
    <source>
        <dbReference type="ARBA" id="ARBA00004571"/>
    </source>
</evidence>
<keyword evidence="6" id="KW-0732">Signal</keyword>
<dbReference type="RefSeq" id="WP_160992912.1">
    <property type="nucleotide sequence ID" value="NZ_WWCO01000040.1"/>
</dbReference>
<evidence type="ECO:0000256" key="7">
    <source>
        <dbReference type="ARBA" id="ARBA00023077"/>
    </source>
</evidence>